<evidence type="ECO:0000256" key="7">
    <source>
        <dbReference type="SAM" id="MobiDB-lite"/>
    </source>
</evidence>
<dbReference type="PANTHER" id="PTHR46324">
    <property type="entry name" value="BASIC LEUCINE ZIPPER 43-RELATED"/>
    <property type="match status" value="1"/>
</dbReference>
<dbReference type="AlphaFoldDB" id="A0A6A1VJK6"/>
<sequence>MESNGMKGFSDQKHANSLHHSPCLSHTNKHNPISRLLNMQPDNVVHNSLISLPNPSQTSEPMLFPLSRLFPDSQTHFPLHEFSPNASSLSYNDTTSDEAKEIGQQSIIIERRLKRMLSNRESARRSRMRKKKQIEELQYQVQQLQIANQQLLQKLIQLFDCNQQILQENSRLKEKVSSLQVLLADLLTPLRNVEDFTCSTENRARAETSTRSTAGPQNGRSGQLEGIKNSILGDS</sequence>
<evidence type="ECO:0000256" key="3">
    <source>
        <dbReference type="ARBA" id="ARBA00023125"/>
    </source>
</evidence>
<keyword evidence="2" id="KW-0805">Transcription regulation</keyword>
<evidence type="ECO:0000256" key="2">
    <source>
        <dbReference type="ARBA" id="ARBA00023015"/>
    </source>
</evidence>
<reference evidence="10" key="1">
    <citation type="submission" date="2018-07" db="EMBL/GenBank/DDBJ databases">
        <authorList>
            <person name="Gao Z.-S."/>
            <person name="Jia H.-M."/>
            <person name="Jia H.-J."/>
            <person name="Cai Q.-L."/>
            <person name="Wang Y."/>
            <person name="Zhao H.-B."/>
        </authorList>
    </citation>
    <scope>NUCLEOTIDE SEQUENCE</scope>
    <source>
        <tissue evidence="10">Leaves</tissue>
    </source>
</reference>
<dbReference type="GO" id="GO:0005634">
    <property type="term" value="C:nucleus"/>
    <property type="evidence" value="ECO:0007669"/>
    <property type="project" value="UniProtKB-SubCell"/>
</dbReference>
<dbReference type="GO" id="GO:0003677">
    <property type="term" value="F:DNA binding"/>
    <property type="evidence" value="ECO:0007669"/>
    <property type="project" value="UniProtKB-KW"/>
</dbReference>
<dbReference type="Gene3D" id="1.20.5.170">
    <property type="match status" value="1"/>
</dbReference>
<dbReference type="CDD" id="cd14702">
    <property type="entry name" value="bZIP_plant_GBF1"/>
    <property type="match status" value="1"/>
</dbReference>
<evidence type="ECO:0000313" key="10">
    <source>
        <dbReference type="EMBL" id="KAB1212795.1"/>
    </source>
</evidence>
<keyword evidence="11" id="KW-1185">Reference proteome</keyword>
<feature type="coiled-coil region" evidence="6">
    <location>
        <begin position="120"/>
        <end position="182"/>
    </location>
</feature>
<evidence type="ECO:0000313" key="9">
    <source>
        <dbReference type="EMBL" id="KAB1201641.1"/>
    </source>
</evidence>
<evidence type="ECO:0000313" key="11">
    <source>
        <dbReference type="Proteomes" id="UP000516437"/>
    </source>
</evidence>
<dbReference type="OrthoDB" id="551672at2759"/>
<feature type="domain" description="BZIP" evidence="8">
    <location>
        <begin position="109"/>
        <end position="158"/>
    </location>
</feature>
<dbReference type="SUPFAM" id="SSF57959">
    <property type="entry name" value="Leucine zipper domain"/>
    <property type="match status" value="1"/>
</dbReference>
<evidence type="ECO:0000256" key="6">
    <source>
        <dbReference type="SAM" id="Coils"/>
    </source>
</evidence>
<name>A0A6A1VJK6_9ROSI</name>
<proteinExistence type="predicted"/>
<evidence type="ECO:0000259" key="8">
    <source>
        <dbReference type="PROSITE" id="PS50217"/>
    </source>
</evidence>
<gene>
    <name evidence="9" type="ORF">CJ030_MR0G002169</name>
    <name evidence="10" type="ORF">CJ030_MR5G011895</name>
</gene>
<evidence type="ECO:0000256" key="1">
    <source>
        <dbReference type="ARBA" id="ARBA00004123"/>
    </source>
</evidence>
<dbReference type="FunFam" id="1.20.5.170:FF:000020">
    <property type="entry name" value="BZIP transcription factor"/>
    <property type="match status" value="1"/>
</dbReference>
<dbReference type="InterPro" id="IPR046347">
    <property type="entry name" value="bZIP_sf"/>
</dbReference>
<protein>
    <submittedName>
        <fullName evidence="10">Ocs element-binding factor 1</fullName>
    </submittedName>
</protein>
<comment type="subcellular location">
    <subcellularLocation>
        <location evidence="1">Nucleus</location>
    </subcellularLocation>
</comment>
<feature type="region of interest" description="Disordered" evidence="7">
    <location>
        <begin position="201"/>
        <end position="235"/>
    </location>
</feature>
<keyword evidence="3" id="KW-0238">DNA-binding</keyword>
<dbReference type="Pfam" id="PF00170">
    <property type="entry name" value="bZIP_1"/>
    <property type="match status" value="1"/>
</dbReference>
<keyword evidence="5" id="KW-0539">Nucleus</keyword>
<feature type="compositionally biased region" description="Polar residues" evidence="7">
    <location>
        <begin position="209"/>
        <end position="221"/>
    </location>
</feature>
<dbReference type="GO" id="GO:0046983">
    <property type="term" value="F:protein dimerization activity"/>
    <property type="evidence" value="ECO:0007669"/>
    <property type="project" value="UniProtKB-ARBA"/>
</dbReference>
<dbReference type="InterPro" id="IPR045314">
    <property type="entry name" value="bZIP_plant_GBF1"/>
</dbReference>
<dbReference type="EMBL" id="RXIC02000023">
    <property type="protein sequence ID" value="KAB1212795.1"/>
    <property type="molecule type" value="Genomic_DNA"/>
</dbReference>
<feature type="region of interest" description="Disordered" evidence="7">
    <location>
        <begin position="1"/>
        <end position="30"/>
    </location>
</feature>
<evidence type="ECO:0000256" key="4">
    <source>
        <dbReference type="ARBA" id="ARBA00023163"/>
    </source>
</evidence>
<dbReference type="PROSITE" id="PS50217">
    <property type="entry name" value="BZIP"/>
    <property type="match status" value="1"/>
</dbReference>
<evidence type="ECO:0000256" key="5">
    <source>
        <dbReference type="ARBA" id="ARBA00023242"/>
    </source>
</evidence>
<comment type="caution">
    <text evidence="10">The sequence shown here is derived from an EMBL/GenBank/DDBJ whole genome shotgun (WGS) entry which is preliminary data.</text>
</comment>
<keyword evidence="4" id="KW-0804">Transcription</keyword>
<reference evidence="10" key="3">
    <citation type="submission" date="2019-09" db="EMBL/GenBank/DDBJ databases">
        <authorList>
            <person name="Gao Z."/>
        </authorList>
    </citation>
    <scope>NUCLEOTIDE SEQUENCE</scope>
    <source>
        <tissue evidence="10">Leaves</tissue>
    </source>
</reference>
<organism evidence="10 11">
    <name type="scientific">Morella rubra</name>
    <name type="common">Chinese bayberry</name>
    <dbReference type="NCBI Taxonomy" id="262757"/>
    <lineage>
        <taxon>Eukaryota</taxon>
        <taxon>Viridiplantae</taxon>
        <taxon>Streptophyta</taxon>
        <taxon>Embryophyta</taxon>
        <taxon>Tracheophyta</taxon>
        <taxon>Spermatophyta</taxon>
        <taxon>Magnoliopsida</taxon>
        <taxon>eudicotyledons</taxon>
        <taxon>Gunneridae</taxon>
        <taxon>Pentapetalae</taxon>
        <taxon>rosids</taxon>
        <taxon>fabids</taxon>
        <taxon>Fagales</taxon>
        <taxon>Myricaceae</taxon>
        <taxon>Morella</taxon>
    </lineage>
</organism>
<dbReference type="PANTHER" id="PTHR46324:SF7">
    <property type="entry name" value="BASIC LEUCINE-ZIPPER 75"/>
    <property type="match status" value="1"/>
</dbReference>
<dbReference type="InterPro" id="IPR004827">
    <property type="entry name" value="bZIP"/>
</dbReference>
<dbReference type="Proteomes" id="UP000516437">
    <property type="component" value="Chromosome 5"/>
</dbReference>
<dbReference type="InterPro" id="IPR044521">
    <property type="entry name" value="AtbZIP8/43"/>
</dbReference>
<accession>A0A6A1VJK6</accession>
<dbReference type="EMBL" id="RXIC02000046">
    <property type="protein sequence ID" value="KAB1201641.1"/>
    <property type="molecule type" value="Genomic_DNA"/>
</dbReference>
<keyword evidence="6" id="KW-0175">Coiled coil</keyword>
<dbReference type="PROSITE" id="PS00036">
    <property type="entry name" value="BZIP_BASIC"/>
    <property type="match status" value="1"/>
</dbReference>
<dbReference type="SMART" id="SM00338">
    <property type="entry name" value="BRLZ"/>
    <property type="match status" value="1"/>
</dbReference>
<reference evidence="10 11" key="2">
    <citation type="journal article" date="2019" name="Plant Biotechnol. J.">
        <title>The red bayberry genome and genetic basis of sex determination.</title>
        <authorList>
            <person name="Jia H.M."/>
            <person name="Jia H.J."/>
            <person name="Cai Q.L."/>
            <person name="Wang Y."/>
            <person name="Zhao H.B."/>
            <person name="Yang W.F."/>
            <person name="Wang G.Y."/>
            <person name="Li Y.H."/>
            <person name="Zhan D.L."/>
            <person name="Shen Y.T."/>
            <person name="Niu Q.F."/>
            <person name="Chang L."/>
            <person name="Qiu J."/>
            <person name="Zhao L."/>
            <person name="Xie H.B."/>
            <person name="Fu W.Y."/>
            <person name="Jin J."/>
            <person name="Li X.W."/>
            <person name="Jiao Y."/>
            <person name="Zhou C.C."/>
            <person name="Tu T."/>
            <person name="Chai C.Y."/>
            <person name="Gao J.L."/>
            <person name="Fan L.J."/>
            <person name="van de Weg E."/>
            <person name="Wang J.Y."/>
            <person name="Gao Z.S."/>
        </authorList>
    </citation>
    <scope>NUCLEOTIDE SEQUENCE [LARGE SCALE GENOMIC DNA]</scope>
    <source>
        <tissue evidence="10">Leaves</tissue>
    </source>
</reference>
<dbReference type="GO" id="GO:0003700">
    <property type="term" value="F:DNA-binding transcription factor activity"/>
    <property type="evidence" value="ECO:0007669"/>
    <property type="project" value="InterPro"/>
</dbReference>